<dbReference type="EMBL" id="CAJMWT010004280">
    <property type="protein sequence ID" value="CAE6487721.1"/>
    <property type="molecule type" value="Genomic_DNA"/>
</dbReference>
<feature type="chain" id="PRO_5034365264" evidence="1">
    <location>
        <begin position="21"/>
        <end position="85"/>
    </location>
</feature>
<sequence length="85" mass="9043">MKFLLPIVALAGLLTPGAEALWCCCALNKNSEACCKSVMGADTFFSPKCGLINGQSCDVGGSPSKQDEYKYCCNYREGNAQGTCF</sequence>
<evidence type="ECO:0000313" key="2">
    <source>
        <dbReference type="EMBL" id="CAE6487721.1"/>
    </source>
</evidence>
<reference evidence="2" key="1">
    <citation type="submission" date="2021-01" db="EMBL/GenBank/DDBJ databases">
        <authorList>
            <person name="Kaushik A."/>
        </authorList>
    </citation>
    <scope>NUCLEOTIDE SEQUENCE</scope>
    <source>
        <strain evidence="2">AG2-2IIIB</strain>
    </source>
</reference>
<name>A0A8H3CPF8_9AGAM</name>
<feature type="signal peptide" evidence="1">
    <location>
        <begin position="1"/>
        <end position="20"/>
    </location>
</feature>
<protein>
    <submittedName>
        <fullName evidence="2">Uncharacterized protein</fullName>
    </submittedName>
</protein>
<keyword evidence="1" id="KW-0732">Signal</keyword>
<accession>A0A8H3CPF8</accession>
<evidence type="ECO:0000256" key="1">
    <source>
        <dbReference type="SAM" id="SignalP"/>
    </source>
</evidence>
<organism evidence="2 3">
    <name type="scientific">Rhizoctonia solani</name>
    <dbReference type="NCBI Taxonomy" id="456999"/>
    <lineage>
        <taxon>Eukaryota</taxon>
        <taxon>Fungi</taxon>
        <taxon>Dikarya</taxon>
        <taxon>Basidiomycota</taxon>
        <taxon>Agaricomycotina</taxon>
        <taxon>Agaricomycetes</taxon>
        <taxon>Cantharellales</taxon>
        <taxon>Ceratobasidiaceae</taxon>
        <taxon>Rhizoctonia</taxon>
    </lineage>
</organism>
<comment type="caution">
    <text evidence="2">The sequence shown here is derived from an EMBL/GenBank/DDBJ whole genome shotgun (WGS) entry which is preliminary data.</text>
</comment>
<gene>
    <name evidence="2" type="ORF">RDB_LOCUS125597</name>
</gene>
<proteinExistence type="predicted"/>
<dbReference type="Proteomes" id="UP000663843">
    <property type="component" value="Unassembled WGS sequence"/>
</dbReference>
<evidence type="ECO:0000313" key="3">
    <source>
        <dbReference type="Proteomes" id="UP000663843"/>
    </source>
</evidence>
<dbReference type="AlphaFoldDB" id="A0A8H3CPF8"/>